<dbReference type="AlphaFoldDB" id="A0A7M7NZ04"/>
<dbReference type="InParanoid" id="A0A7M7NZ04"/>
<evidence type="ECO:0000256" key="1">
    <source>
        <dbReference type="ARBA" id="ARBA00022771"/>
    </source>
</evidence>
<feature type="region of interest" description="Disordered" evidence="4">
    <location>
        <begin position="1"/>
        <end position="38"/>
    </location>
</feature>
<dbReference type="PANTHER" id="PTHR14879:SF5">
    <property type="entry name" value="RING-TYPE DOMAIN-CONTAINING PROTEIN"/>
    <property type="match status" value="1"/>
</dbReference>
<organism evidence="6 7">
    <name type="scientific">Strongylocentrotus purpuratus</name>
    <name type="common">Purple sea urchin</name>
    <dbReference type="NCBI Taxonomy" id="7668"/>
    <lineage>
        <taxon>Eukaryota</taxon>
        <taxon>Metazoa</taxon>
        <taxon>Echinodermata</taxon>
        <taxon>Eleutherozoa</taxon>
        <taxon>Echinozoa</taxon>
        <taxon>Echinoidea</taxon>
        <taxon>Euechinoidea</taxon>
        <taxon>Echinacea</taxon>
        <taxon>Camarodonta</taxon>
        <taxon>Echinidea</taxon>
        <taxon>Strongylocentrotidae</taxon>
        <taxon>Strongylocentrotus</taxon>
    </lineage>
</organism>
<evidence type="ECO:0000256" key="4">
    <source>
        <dbReference type="SAM" id="MobiDB-lite"/>
    </source>
</evidence>
<sequence>MGQQTPRADRAVATQDATGDHQSGARRKIFEPADADSDSELTKSILIQKNQKLEEEVLCPVCIDRKREFVFMCGHSLCETCTDSLNDCPYCRQPILKKIKMY</sequence>
<dbReference type="InterPro" id="IPR051728">
    <property type="entry name" value="RING-FYVE_E3_ubiquitin-ligase"/>
</dbReference>
<reference evidence="6" key="2">
    <citation type="submission" date="2021-01" db="UniProtKB">
        <authorList>
            <consortium name="EnsemblMetazoa"/>
        </authorList>
    </citation>
    <scope>IDENTIFICATION</scope>
</reference>
<keyword evidence="2" id="KW-0862">Zinc</keyword>
<dbReference type="Pfam" id="PF13920">
    <property type="entry name" value="zf-C3HC4_3"/>
    <property type="match status" value="1"/>
</dbReference>
<evidence type="ECO:0000259" key="5">
    <source>
        <dbReference type="PROSITE" id="PS50089"/>
    </source>
</evidence>
<dbReference type="InterPro" id="IPR013083">
    <property type="entry name" value="Znf_RING/FYVE/PHD"/>
</dbReference>
<dbReference type="Proteomes" id="UP000007110">
    <property type="component" value="Unassembled WGS sequence"/>
</dbReference>
<evidence type="ECO:0000313" key="7">
    <source>
        <dbReference type="Proteomes" id="UP000007110"/>
    </source>
</evidence>
<keyword evidence="1 3" id="KW-0479">Metal-binding</keyword>
<dbReference type="KEGG" id="spu:115924533"/>
<dbReference type="EnsemblMetazoa" id="XM_030986908">
    <property type="protein sequence ID" value="XP_030842768"/>
    <property type="gene ID" value="LOC115924533"/>
</dbReference>
<keyword evidence="7" id="KW-1185">Reference proteome</keyword>
<dbReference type="GO" id="GO:0008270">
    <property type="term" value="F:zinc ion binding"/>
    <property type="evidence" value="ECO:0007669"/>
    <property type="project" value="UniProtKB-KW"/>
</dbReference>
<evidence type="ECO:0000256" key="2">
    <source>
        <dbReference type="ARBA" id="ARBA00022833"/>
    </source>
</evidence>
<dbReference type="OrthoDB" id="4034597at2759"/>
<reference evidence="7" key="1">
    <citation type="submission" date="2015-02" db="EMBL/GenBank/DDBJ databases">
        <title>Genome sequencing for Strongylocentrotus purpuratus.</title>
        <authorList>
            <person name="Murali S."/>
            <person name="Liu Y."/>
            <person name="Vee V."/>
            <person name="English A."/>
            <person name="Wang M."/>
            <person name="Skinner E."/>
            <person name="Han Y."/>
            <person name="Muzny D.M."/>
            <person name="Worley K.C."/>
            <person name="Gibbs R.A."/>
        </authorList>
    </citation>
    <scope>NUCLEOTIDE SEQUENCE</scope>
</reference>
<proteinExistence type="predicted"/>
<dbReference type="PANTHER" id="PTHR14879">
    <property type="entry name" value="CASPASE REGULATOR, RING FINGER DOMAIN-CONTAINING"/>
    <property type="match status" value="1"/>
</dbReference>
<protein>
    <recommendedName>
        <fullName evidence="5">RING-type domain-containing protein</fullName>
    </recommendedName>
</protein>
<keyword evidence="1 3" id="KW-0863">Zinc-finger</keyword>
<dbReference type="InterPro" id="IPR001841">
    <property type="entry name" value="Znf_RING"/>
</dbReference>
<feature type="domain" description="RING-type" evidence="5">
    <location>
        <begin position="59"/>
        <end position="92"/>
    </location>
</feature>
<evidence type="ECO:0000256" key="3">
    <source>
        <dbReference type="PROSITE-ProRule" id="PRU00175"/>
    </source>
</evidence>
<dbReference type="SUPFAM" id="SSF57850">
    <property type="entry name" value="RING/U-box"/>
    <property type="match status" value="1"/>
</dbReference>
<dbReference type="GeneID" id="115924533"/>
<dbReference type="RefSeq" id="XP_030842768.1">
    <property type="nucleotide sequence ID" value="XM_030986908.1"/>
</dbReference>
<evidence type="ECO:0000313" key="6">
    <source>
        <dbReference type="EnsemblMetazoa" id="XP_030842768"/>
    </source>
</evidence>
<accession>A0A7M7NZ04</accession>
<dbReference type="Gene3D" id="3.30.40.10">
    <property type="entry name" value="Zinc/RING finger domain, C3HC4 (zinc finger)"/>
    <property type="match status" value="1"/>
</dbReference>
<dbReference type="PROSITE" id="PS50089">
    <property type="entry name" value="ZF_RING_2"/>
    <property type="match status" value="1"/>
</dbReference>
<name>A0A7M7NZ04_STRPU</name>